<sequence>MANIIPDAFKSELLSGTHNFANGGNTFKIALYTDISGYSTSSTTYSTTNEVSSSGTSYTAGGNALDSQAVSVASNTALVDFADEVFSSVTLSAVGAVIYNDTNSDKLVVVLDFGGTKTATNGDFTIQFPAAGASTAIIRIA</sequence>
<reference evidence="1" key="2">
    <citation type="journal article" date="2017" name="Nat. Commun.">
        <title>Single-virus genomics reveals hidden cosmopolitan and abundant viruses.</title>
        <authorList>
            <person name="Martinez-Hernandez F."/>
            <person name="Fornas O."/>
            <person name="Lluesma Gomez M."/>
            <person name="Bolduc B."/>
            <person name="de la Cruz Pena M.J."/>
            <person name="Martinez J.M."/>
            <person name="Anton J."/>
            <person name="Gasol J.M."/>
            <person name="Rosselli R."/>
            <person name="Rodriguez-Valera F."/>
            <person name="Sullivan M.B."/>
            <person name="Acinas S.G."/>
            <person name="Martinez-Garcia M."/>
        </authorList>
    </citation>
    <scope>NUCLEOTIDE SEQUENCE</scope>
</reference>
<name>A0A218MMH4_9VIRU</name>
<protein>
    <submittedName>
        <fullName evidence="1">Uncharacterized protein</fullName>
    </submittedName>
</protein>
<reference evidence="1" key="1">
    <citation type="submission" date="2016-10" db="EMBL/GenBank/DDBJ databases">
        <authorList>
            <person name="Varghese N."/>
        </authorList>
    </citation>
    <scope>NUCLEOTIDE SEQUENCE</scope>
</reference>
<proteinExistence type="predicted"/>
<organism evidence="1">
    <name type="scientific">uncultured virus</name>
    <dbReference type="NCBI Taxonomy" id="340016"/>
    <lineage>
        <taxon>Viruses</taxon>
        <taxon>environmental samples</taxon>
    </lineage>
</organism>
<dbReference type="EMBL" id="KY052837">
    <property type="protein sequence ID" value="ASF00469.1"/>
    <property type="molecule type" value="Genomic_DNA"/>
</dbReference>
<evidence type="ECO:0000313" key="1">
    <source>
        <dbReference type="EMBL" id="ASF00469.1"/>
    </source>
</evidence>
<accession>A0A218MMH4</accession>